<dbReference type="EMBL" id="CP071503">
    <property type="protein sequence ID" value="QSX32592.1"/>
    <property type="molecule type" value="Genomic_DNA"/>
</dbReference>
<feature type="domain" description="Ner winged helix-turn-helix DNA-binding" evidence="5">
    <location>
        <begin position="11"/>
        <end position="79"/>
    </location>
</feature>
<protein>
    <submittedName>
        <fullName evidence="6">Helix-turn-helix domain-containing protein</fullName>
    </submittedName>
</protein>
<evidence type="ECO:0000256" key="1">
    <source>
        <dbReference type="ARBA" id="ARBA00006157"/>
    </source>
</evidence>
<dbReference type="Pfam" id="PF13693">
    <property type="entry name" value="HTH_35"/>
    <property type="match status" value="1"/>
</dbReference>
<dbReference type="InterPro" id="IPR038722">
    <property type="entry name" value="Ner_HTH_dom"/>
</dbReference>
<accession>A0ABX7QMB4</accession>
<evidence type="ECO:0000256" key="2">
    <source>
        <dbReference type="ARBA" id="ARBA00023015"/>
    </source>
</evidence>
<keyword evidence="2" id="KW-0805">Transcription regulation</keyword>
<evidence type="ECO:0000259" key="5">
    <source>
        <dbReference type="Pfam" id="PF13693"/>
    </source>
</evidence>
<dbReference type="RefSeq" id="WP_207353833.1">
    <property type="nucleotide sequence ID" value="NZ_CP071503.1"/>
</dbReference>
<evidence type="ECO:0000256" key="3">
    <source>
        <dbReference type="ARBA" id="ARBA00023125"/>
    </source>
</evidence>
<dbReference type="Proteomes" id="UP000662770">
    <property type="component" value="Chromosome"/>
</dbReference>
<sequence>MRKKTSRTSNDWHRQDILAEVRKACGSLTKLSKAHGLASNTLQNALDRKWPKGEQIIAEAIGVTAAEIWPSRYEDEFSTSTNSDVPQREVA</sequence>
<name>A0ABX7QMB4_9GAMM</name>
<evidence type="ECO:0000313" key="6">
    <source>
        <dbReference type="EMBL" id="QSX32592.1"/>
    </source>
</evidence>
<evidence type="ECO:0000313" key="7">
    <source>
        <dbReference type="Proteomes" id="UP000662770"/>
    </source>
</evidence>
<gene>
    <name evidence="6" type="ORF">JYB87_12600</name>
</gene>
<dbReference type="InterPro" id="IPR010982">
    <property type="entry name" value="Lambda_DNA-bd_dom_sf"/>
</dbReference>
<keyword evidence="3" id="KW-0238">DNA-binding</keyword>
<keyword evidence="4" id="KW-0804">Transcription</keyword>
<keyword evidence="7" id="KW-1185">Reference proteome</keyword>
<proteinExistence type="inferred from homology"/>
<evidence type="ECO:0000256" key="4">
    <source>
        <dbReference type="ARBA" id="ARBA00023163"/>
    </source>
</evidence>
<comment type="similarity">
    <text evidence="1">Belongs to the ner transcriptional regulatory family.</text>
</comment>
<reference evidence="6 7" key="1">
    <citation type="submission" date="2021-03" db="EMBL/GenBank/DDBJ databases">
        <title>Novel species identification of genus Shewanella.</title>
        <authorList>
            <person name="Liu G."/>
            <person name="Zhang Q."/>
        </authorList>
    </citation>
    <scope>NUCLEOTIDE SEQUENCE [LARGE SCALE GENOMIC DNA]</scope>
    <source>
        <strain evidence="6 7">FJAT-51800</strain>
    </source>
</reference>
<dbReference type="Gene3D" id="1.10.260.40">
    <property type="entry name" value="lambda repressor-like DNA-binding domains"/>
    <property type="match status" value="1"/>
</dbReference>
<organism evidence="6 7">
    <name type="scientific">Shewanella avicenniae</name>
    <dbReference type="NCBI Taxonomy" id="2814294"/>
    <lineage>
        <taxon>Bacteria</taxon>
        <taxon>Pseudomonadati</taxon>
        <taxon>Pseudomonadota</taxon>
        <taxon>Gammaproteobacteria</taxon>
        <taxon>Alteromonadales</taxon>
        <taxon>Shewanellaceae</taxon>
        <taxon>Shewanella</taxon>
    </lineage>
</organism>
<dbReference type="SUPFAM" id="SSF47413">
    <property type="entry name" value="lambda repressor-like DNA-binding domains"/>
    <property type="match status" value="1"/>
</dbReference>